<dbReference type="PANTHER" id="PTHR40552">
    <property type="entry name" value="AT05186P-RELATED"/>
    <property type="match status" value="1"/>
</dbReference>
<dbReference type="PANTHER" id="PTHR40552:SF6">
    <property type="entry name" value="FI09606P-RELATED"/>
    <property type="match status" value="1"/>
</dbReference>
<evidence type="ECO:0000313" key="4">
    <source>
        <dbReference type="Proteomes" id="UP001107558"/>
    </source>
</evidence>
<sequence>MEPMRKSSVRFSQASQSQKPSEESIQKPIDIYNDRLYNKNGTRNLNIPYDLFVERKQKALREKEKKRRQEKTRVSAITEKDQEIFEEAFEKLQDQKKAACIEKRKQLWILELARSKKLFRPETKAAGDAPDTNPCPMTYETSIPRAMKTKKNFNDVPTSDVEDEFKMDFEKIVARKKFSKQGKLKNSNSKNKIKEEKSKKPKVSNSKSKTFVKIPPLKTKPWKPPQKAISKIVKVVKDDGKIEFIRPVKVKKVPRFPPIVYPKLKTRKWEPPKSDVKIPEKKIVKIDYPPLKMRKTPWKPIDKKPMKKAKYQVEKLSYSVPHSTLPKMWYHFRSISSKMQILHGKTSQYSKKFSFVSNGKQSIFIASAALSTQELMPTRAWNSFYLDEIILYGDKNFRSQLNRFKNQKCIKPSDINSKFLLKNARVIIEIGKNVERGVFDRQNSKEIFDRVEEMFLKFSEIIFVYNNQAYAIWRDNNGIFIFNSEDTDKDGKVVSKNQGACCVIRSYSLRIIIDYLLSNLRVFNQIYEIYSFHIESTLKMGDVLNKTMSTKVGDNKILKEPEDETLIEIQDFDEQTIANVEEKKQDKIGISTILFHHQAEQTLGDHFQNSSLQNHCYLTCEICLNKTEKNEAPFVSSVAIIMLKICRSSLWTSSTIGKIFQIGHSLYYENVESVLMKQEIEQNKREKLLKSIEAEEIKNESNEQLTIEEIRQKRKQKRKQIQMKEIQSKKEISITEIQPIVIIGKLKLVLSVESFIVGKIMSRNSSELSLQAGVDNLFKHYDYGLIFAYDFVAIWREQNNFFMFDPNQCDQFRRSRSDEGNFNSCLNCFKNTTDLVKLFIENLPKENRYTIFKIFKIETFDYVEKPNDWYNFKGIGESKWILSGHICEVSDEFSVNNRNNQSTCIALTALAKTHELGIMSWNSNIVDEIVRIGDEFYSGCVLKLKEQGKFLNANLNLSETLKELQLQRIVVDFSCEDGVFNGNLDETSLYHALKDFFANDDLAVVSIPGISLAVFKWQDAFYLFDSQPRSEMGKNFKTLDPINYCKMNGTACVIRFICLCKLAMHIMSNAELVDFSTFSIGKVEIFVRNSTNPCYFNYTPCTDAKYCAMLRSANNYHEDSEHFKCDAVEKTLCNLLSCLCFTRVLDPRNWASNDLNEIIKIGLKFFCKTADKFDEMWKIFSMIEICSVKLKIERKDEKRGIFVAKESILPEKSKEILEDEMKFSEIEQKVDENKKEAENEKNNENPQETNLTEKRSSLFPQKKIELTLIEVLKSLDEKDEALAILSSSLFNVAIFKLNKFYYVFDPKESNGRGMLTRKRLEDFINKSLINERDEFLRNLYENDERKRISQEEEFQELIFGRPVVFGAPNVKPSHMFIANFHQNADDDEEKPVKISQMGSAYIMWFTTLELFYNHLINKIPGKFRNESFTLTYFDIIPELSNSNVNEKWHNFEMINKNHWILRGTFSQNDSSHFVYQNVQDSANCVIALIFSQLCNNDEWNSTIVDIILNFGDRLHRKSARNHECDCKLSIEDLKQPIFIRPYVIEISEEIIKQDFVVKKNDKIPLESLKEVLRNFMQQNSLAVLIAKNYSVAIWKNPDNESLMMFDPHDIGPDGCKKSTGVACIQRFLNHSDLINIFINNVKDIDMINEYQLINIKITINECKDEQNECLENSLYIHQKVTTIRGKSIEPKSSENVSISICHAIAMICVSRSLEPEYYTPDIIDRIIMLGNELARECKINQEICFKDFDLKQRFACSDEILWNFQLNETFTSVQMDIFQRGLISKNVCPLPNLTFALEEFFNFHQGGLLVTTDFIIAIWKENCKFFVFYSCKIDENGRVAKCGQPGVVWFKSLQEVYSNISSNLRKKEGIFELRICDVKMTDEMKNATENECTEKKSLQKFIREEIIAPAVAHISEIKLNKSKEVVKENENEDIEDMIIKLKRRNGKTFGFMQFSRGGFLCGQISKCSKTFDEISRKYHSPAICLVALAMNEIKSMNCWNGELIDSVICSGNAVYINSMTISGVVIKKDITKLVNLIFIGNREVELKAESCFEFAHEGLSVPQLKYIFDQLLSCYDACYMLKSLDCWAIVKSDGFYYLFDPLGIKVPLKKVKQHRATLYRFDCLSALLEQFLKIISKLTNKENIEIGGILIKLKPSKQKEKKIPKKVKKSKCPEIVKKASFMIVPDLPLEKCENETEIYCEYPLFECP</sequence>
<feature type="region of interest" description="Disordered" evidence="2">
    <location>
        <begin position="180"/>
        <end position="208"/>
    </location>
</feature>
<name>A0A9J6CRR7_POLVA</name>
<organism evidence="3 4">
    <name type="scientific">Polypedilum vanderplanki</name>
    <name type="common">Sleeping chironomid midge</name>
    <dbReference type="NCBI Taxonomy" id="319348"/>
    <lineage>
        <taxon>Eukaryota</taxon>
        <taxon>Metazoa</taxon>
        <taxon>Ecdysozoa</taxon>
        <taxon>Arthropoda</taxon>
        <taxon>Hexapoda</taxon>
        <taxon>Insecta</taxon>
        <taxon>Pterygota</taxon>
        <taxon>Neoptera</taxon>
        <taxon>Endopterygota</taxon>
        <taxon>Diptera</taxon>
        <taxon>Nematocera</taxon>
        <taxon>Chironomoidea</taxon>
        <taxon>Chironomidae</taxon>
        <taxon>Chironominae</taxon>
        <taxon>Polypedilum</taxon>
        <taxon>Polypedilum</taxon>
    </lineage>
</organism>
<keyword evidence="4" id="KW-1185">Reference proteome</keyword>
<dbReference type="OrthoDB" id="7790489at2759"/>
<evidence type="ECO:0000313" key="3">
    <source>
        <dbReference type="EMBL" id="KAG5685042.1"/>
    </source>
</evidence>
<reference evidence="3" key="1">
    <citation type="submission" date="2021-03" db="EMBL/GenBank/DDBJ databases">
        <title>Chromosome level genome of the anhydrobiotic midge Polypedilum vanderplanki.</title>
        <authorList>
            <person name="Yoshida Y."/>
            <person name="Kikawada T."/>
            <person name="Gusev O."/>
        </authorList>
    </citation>
    <scope>NUCLEOTIDE SEQUENCE</scope>
    <source>
        <strain evidence="3">NIAS01</strain>
        <tissue evidence="3">Whole body or cell culture</tissue>
    </source>
</reference>
<feature type="region of interest" description="Disordered" evidence="2">
    <location>
        <begin position="1"/>
        <end position="29"/>
    </location>
</feature>
<dbReference type="Gene3D" id="3.90.70.120">
    <property type="match status" value="6"/>
</dbReference>
<dbReference type="EMBL" id="JADBJN010000001">
    <property type="protein sequence ID" value="KAG5685042.1"/>
    <property type="molecule type" value="Genomic_DNA"/>
</dbReference>
<comment type="caution">
    <text evidence="3">The sequence shown here is derived from an EMBL/GenBank/DDBJ whole genome shotgun (WGS) entry which is preliminary data.</text>
</comment>
<keyword evidence="1" id="KW-0175">Coiled coil</keyword>
<protein>
    <submittedName>
        <fullName evidence="3">Uncharacterized protein</fullName>
    </submittedName>
</protein>
<evidence type="ECO:0000256" key="2">
    <source>
        <dbReference type="SAM" id="MobiDB-lite"/>
    </source>
</evidence>
<dbReference type="Proteomes" id="UP001107558">
    <property type="component" value="Chromosome 1"/>
</dbReference>
<feature type="coiled-coil region" evidence="1">
    <location>
        <begin position="53"/>
        <end position="80"/>
    </location>
</feature>
<gene>
    <name evidence="3" type="ORF">PVAND_014244</name>
</gene>
<evidence type="ECO:0000256" key="1">
    <source>
        <dbReference type="SAM" id="Coils"/>
    </source>
</evidence>
<feature type="compositionally biased region" description="Basic and acidic residues" evidence="2">
    <location>
        <begin position="1231"/>
        <end position="1243"/>
    </location>
</feature>
<feature type="compositionally biased region" description="Polar residues" evidence="2">
    <location>
        <begin position="9"/>
        <end position="19"/>
    </location>
</feature>
<proteinExistence type="predicted"/>
<feature type="region of interest" description="Disordered" evidence="2">
    <location>
        <begin position="1231"/>
        <end position="1254"/>
    </location>
</feature>
<accession>A0A9J6CRR7</accession>